<name>A0A5P8WIX3_9NOSO</name>
<dbReference type="KEGG" id="nsh:GXM_10285"/>
<accession>A0A5P8WIX3</accession>
<proteinExistence type="predicted"/>
<dbReference type="Proteomes" id="UP000326678">
    <property type="component" value="Chromosome pGXM02"/>
</dbReference>
<protein>
    <submittedName>
        <fullName evidence="1">Uncharacterized protein</fullName>
    </submittedName>
</protein>
<keyword evidence="2" id="KW-1185">Reference proteome</keyword>
<gene>
    <name evidence="1" type="ORF">GXM_10285</name>
</gene>
<evidence type="ECO:0000313" key="1">
    <source>
        <dbReference type="EMBL" id="QFS52530.1"/>
    </source>
</evidence>
<dbReference type="EMBL" id="CP045229">
    <property type="protein sequence ID" value="QFS52530.1"/>
    <property type="molecule type" value="Genomic_DNA"/>
</dbReference>
<organism evidence="1 2">
    <name type="scientific">Nostoc sphaeroides CCNUC1</name>
    <dbReference type="NCBI Taxonomy" id="2653204"/>
    <lineage>
        <taxon>Bacteria</taxon>
        <taxon>Bacillati</taxon>
        <taxon>Cyanobacteriota</taxon>
        <taxon>Cyanophyceae</taxon>
        <taxon>Nostocales</taxon>
        <taxon>Nostocaceae</taxon>
        <taxon>Nostoc</taxon>
    </lineage>
</organism>
<evidence type="ECO:0000313" key="2">
    <source>
        <dbReference type="Proteomes" id="UP000326678"/>
    </source>
</evidence>
<dbReference type="AlphaFoldDB" id="A0A5P8WIX3"/>
<reference evidence="1 2" key="1">
    <citation type="submission" date="2019-10" db="EMBL/GenBank/DDBJ databases">
        <title>Genomic and transcriptomic insights into the perfect genentic adaptation of a filamentous nitrogen-fixing cyanobacterium to rice fields.</title>
        <authorList>
            <person name="Chen Z."/>
        </authorList>
    </citation>
    <scope>NUCLEOTIDE SEQUENCE [LARGE SCALE GENOMIC DNA]</scope>
    <source>
        <strain evidence="1">CCNUC1</strain>
    </source>
</reference>
<sequence>MVDSQTINPLALSSDSLKKRCLCWAMPEQLSTTSKIHVAINSEKILLN</sequence>